<dbReference type="RefSeq" id="WP_091211930.1">
    <property type="nucleotide sequence ID" value="NZ_FOCL01000005.1"/>
</dbReference>
<dbReference type="InterPro" id="IPR009671">
    <property type="entry name" value="RraB_dom"/>
</dbReference>
<accession>A0A1H8LEX3</accession>
<dbReference type="Gene3D" id="3.30.70.970">
    <property type="entry name" value="RraB-like"/>
    <property type="match status" value="1"/>
</dbReference>
<dbReference type="SUPFAM" id="SSF89946">
    <property type="entry name" value="Hypothetical protein VC0424"/>
    <property type="match status" value="1"/>
</dbReference>
<organism evidence="2 3">
    <name type="scientific">Mucilaginibacter gossypiicola</name>
    <dbReference type="NCBI Taxonomy" id="551995"/>
    <lineage>
        <taxon>Bacteria</taxon>
        <taxon>Pseudomonadati</taxon>
        <taxon>Bacteroidota</taxon>
        <taxon>Sphingobacteriia</taxon>
        <taxon>Sphingobacteriales</taxon>
        <taxon>Sphingobacteriaceae</taxon>
        <taxon>Mucilaginibacter</taxon>
    </lineage>
</organism>
<dbReference type="OrthoDB" id="1359268at2"/>
<dbReference type="Pfam" id="PF06877">
    <property type="entry name" value="RraB"/>
    <property type="match status" value="1"/>
</dbReference>
<name>A0A1H8LEX3_9SPHI</name>
<proteinExistence type="predicted"/>
<sequence length="119" mass="14114">MNNTYFDQDTYDNEIDLETNEDVLKRIYNDGVTPTDELPIEFFFLTDTKVKADNFRDHLQEAFPTYQDIEISDYDDDFEISGTTHPIKMELKTINDWNSTMWDIGYKFDCRLDGWQVGT</sequence>
<protein>
    <submittedName>
        <fullName evidence="2">Regulator of ribonuclease activity B</fullName>
    </submittedName>
</protein>
<evidence type="ECO:0000259" key="1">
    <source>
        <dbReference type="Pfam" id="PF06877"/>
    </source>
</evidence>
<gene>
    <name evidence="2" type="ORF">SAMN05192574_10563</name>
</gene>
<dbReference type="STRING" id="551995.SAMN05192574_10563"/>
<feature type="domain" description="Regulator of ribonuclease activity B" evidence="1">
    <location>
        <begin position="18"/>
        <end position="116"/>
    </location>
</feature>
<evidence type="ECO:0000313" key="2">
    <source>
        <dbReference type="EMBL" id="SEO03623.1"/>
    </source>
</evidence>
<dbReference type="AlphaFoldDB" id="A0A1H8LEX3"/>
<keyword evidence="3" id="KW-1185">Reference proteome</keyword>
<dbReference type="InterPro" id="IPR036701">
    <property type="entry name" value="RraB-like_sf"/>
</dbReference>
<dbReference type="EMBL" id="FOCL01000005">
    <property type="protein sequence ID" value="SEO03623.1"/>
    <property type="molecule type" value="Genomic_DNA"/>
</dbReference>
<evidence type="ECO:0000313" key="3">
    <source>
        <dbReference type="Proteomes" id="UP000198942"/>
    </source>
</evidence>
<dbReference type="Proteomes" id="UP000198942">
    <property type="component" value="Unassembled WGS sequence"/>
</dbReference>
<reference evidence="3" key="1">
    <citation type="submission" date="2016-10" db="EMBL/GenBank/DDBJ databases">
        <authorList>
            <person name="Varghese N."/>
            <person name="Submissions S."/>
        </authorList>
    </citation>
    <scope>NUCLEOTIDE SEQUENCE [LARGE SCALE GENOMIC DNA]</scope>
    <source>
        <strain evidence="3">Gh-48</strain>
    </source>
</reference>